<name>A0A4Q9EJK6_9GAMM</name>
<dbReference type="InterPro" id="IPR050204">
    <property type="entry name" value="AraC_XylS_family_regulators"/>
</dbReference>
<gene>
    <name evidence="7" type="ORF">EYY89_17145</name>
</gene>
<dbReference type="InterPro" id="IPR003313">
    <property type="entry name" value="AraC-bd"/>
</dbReference>
<dbReference type="Pfam" id="PF02311">
    <property type="entry name" value="AraC_binding"/>
    <property type="match status" value="1"/>
</dbReference>
<dbReference type="RefSeq" id="WP_130960208.1">
    <property type="nucleotide sequence ID" value="NZ_CP186712.1"/>
</dbReference>
<keyword evidence="1" id="KW-0805">Transcription regulation</keyword>
<dbReference type="SUPFAM" id="SSF46689">
    <property type="entry name" value="Homeodomain-like"/>
    <property type="match status" value="2"/>
</dbReference>
<evidence type="ECO:0000313" key="8">
    <source>
        <dbReference type="Proteomes" id="UP000293380"/>
    </source>
</evidence>
<dbReference type="Pfam" id="PF12833">
    <property type="entry name" value="HTH_18"/>
    <property type="match status" value="1"/>
</dbReference>
<dbReference type="Proteomes" id="UP000293380">
    <property type="component" value="Unassembled WGS sequence"/>
</dbReference>
<evidence type="ECO:0000256" key="1">
    <source>
        <dbReference type="ARBA" id="ARBA00023015"/>
    </source>
</evidence>
<sequence length="283" mass="31464">MDLFNSGYNNVNTVNHAEFWRDPAISYVESRRACHSRACYKAHSHPTFSVGAVDAGGSTFTGTSSDPYYLRQGMMVFIPAGYVHACNPLPDQSWSYQMLHLDATWLRAVVAEISNISGNLISESEIQVINNADVYCRFCELNTLLFSNADDEDKNAALIEFIGDCNCDINSVKTFPAISPSAKLALKDVTDALQQTERQPWTLAELATLSGMGRYQLIRALRAATGMTPHAYQLNARINQARSWLQSGREISDIAYRLGFSDQSHFQRVFKAHTGVTPGCYRA</sequence>
<keyword evidence="3" id="KW-0010">Activator</keyword>
<accession>A0A4Q9EJK6</accession>
<protein>
    <recommendedName>
        <fullName evidence="5">Arabinose operon regulatory protein</fullName>
    </recommendedName>
</protein>
<dbReference type="PROSITE" id="PS01124">
    <property type="entry name" value="HTH_ARAC_FAMILY_2"/>
    <property type="match status" value="1"/>
</dbReference>
<dbReference type="Gene3D" id="1.10.10.60">
    <property type="entry name" value="Homeodomain-like"/>
    <property type="match status" value="2"/>
</dbReference>
<dbReference type="GO" id="GO:0043565">
    <property type="term" value="F:sequence-specific DNA binding"/>
    <property type="evidence" value="ECO:0007669"/>
    <property type="project" value="InterPro"/>
</dbReference>
<feature type="domain" description="HTH araC/xylS-type" evidence="6">
    <location>
        <begin position="187"/>
        <end position="283"/>
    </location>
</feature>
<dbReference type="PANTHER" id="PTHR46796:SF2">
    <property type="entry name" value="TRANSCRIPTIONAL REGULATORY PROTEIN"/>
    <property type="match status" value="1"/>
</dbReference>
<dbReference type="PANTHER" id="PTHR46796">
    <property type="entry name" value="HTH-TYPE TRANSCRIPTIONAL ACTIVATOR RHAS-RELATED"/>
    <property type="match status" value="1"/>
</dbReference>
<dbReference type="PRINTS" id="PR00032">
    <property type="entry name" value="HTHARAC"/>
</dbReference>
<evidence type="ECO:0000259" key="6">
    <source>
        <dbReference type="PROSITE" id="PS01124"/>
    </source>
</evidence>
<dbReference type="InterPro" id="IPR020449">
    <property type="entry name" value="Tscrpt_reg_AraC-type_HTH"/>
</dbReference>
<dbReference type="InterPro" id="IPR009057">
    <property type="entry name" value="Homeodomain-like_sf"/>
</dbReference>
<dbReference type="SMART" id="SM00342">
    <property type="entry name" value="HTH_ARAC"/>
    <property type="match status" value="1"/>
</dbReference>
<dbReference type="InterPro" id="IPR037923">
    <property type="entry name" value="HTH-like"/>
</dbReference>
<keyword evidence="2" id="KW-0238">DNA-binding</keyword>
<dbReference type="PROSITE" id="PS00041">
    <property type="entry name" value="HTH_ARAC_FAMILY_1"/>
    <property type="match status" value="1"/>
</dbReference>
<comment type="caution">
    <text evidence="7">The sequence shown here is derived from an EMBL/GenBank/DDBJ whole genome shotgun (WGS) entry which is preliminary data.</text>
</comment>
<dbReference type="InterPro" id="IPR018062">
    <property type="entry name" value="HTH_AraC-typ_CS"/>
</dbReference>
<dbReference type="GO" id="GO:0003700">
    <property type="term" value="F:DNA-binding transcription factor activity"/>
    <property type="evidence" value="ECO:0007669"/>
    <property type="project" value="InterPro"/>
</dbReference>
<organism evidence="7 8">
    <name type="scientific">Hafnia paralvei</name>
    <dbReference type="NCBI Taxonomy" id="546367"/>
    <lineage>
        <taxon>Bacteria</taxon>
        <taxon>Pseudomonadati</taxon>
        <taxon>Pseudomonadota</taxon>
        <taxon>Gammaproteobacteria</taxon>
        <taxon>Enterobacterales</taxon>
        <taxon>Hafniaceae</taxon>
        <taxon>Hafnia</taxon>
    </lineage>
</organism>
<evidence type="ECO:0000256" key="3">
    <source>
        <dbReference type="ARBA" id="ARBA00023159"/>
    </source>
</evidence>
<proteinExistence type="predicted"/>
<keyword evidence="4" id="KW-0804">Transcription</keyword>
<evidence type="ECO:0000313" key="7">
    <source>
        <dbReference type="EMBL" id="TBM22840.1"/>
    </source>
</evidence>
<reference evidence="7 8" key="1">
    <citation type="submission" date="2019-02" db="EMBL/GenBank/DDBJ databases">
        <title>Comparative genomic analysis of the Hafnia genus genomes.</title>
        <authorList>
            <person name="Zhiqiu Y."/>
            <person name="Chao Y."/>
            <person name="Yuhui D."/>
            <person name="Di H."/>
            <person name="Bin L."/>
        </authorList>
    </citation>
    <scope>NUCLEOTIDE SEQUENCE [LARGE SCALE GENOMIC DNA]</scope>
    <source>
        <strain evidence="7 8">PCM_1194</strain>
    </source>
</reference>
<evidence type="ECO:0000256" key="4">
    <source>
        <dbReference type="ARBA" id="ARBA00023163"/>
    </source>
</evidence>
<evidence type="ECO:0000256" key="5">
    <source>
        <dbReference type="ARBA" id="ARBA00044978"/>
    </source>
</evidence>
<evidence type="ECO:0000256" key="2">
    <source>
        <dbReference type="ARBA" id="ARBA00023125"/>
    </source>
</evidence>
<dbReference type="InterPro" id="IPR018060">
    <property type="entry name" value="HTH_AraC"/>
</dbReference>
<dbReference type="SUPFAM" id="SSF51215">
    <property type="entry name" value="Regulatory protein AraC"/>
    <property type="match status" value="1"/>
</dbReference>
<dbReference type="AlphaFoldDB" id="A0A4Q9EJK6"/>
<dbReference type="EMBL" id="SITD01000064">
    <property type="protein sequence ID" value="TBM22840.1"/>
    <property type="molecule type" value="Genomic_DNA"/>
</dbReference>